<dbReference type="OrthoDB" id="1123412at2"/>
<sequence>MSMGIWQTFLLLLIVSSFVLPLIAIINILRSEFKENNSKLIRVLIVLFLPIIGSLVYFVVGPSQKKDETESMDYYSK</sequence>
<reference evidence="8 9" key="1">
    <citation type="journal article" date="2017" name="Int. J. Syst. Evol. Microbiol.">
        <title>Maripseudobacter aurantiacus gen. nov., sp. nov., a novel member of the family Flavobacteriaceae isolated from a sedimentation basin.</title>
        <authorList>
            <person name="Chen C."/>
            <person name="Su Y."/>
            <person name="Tao T."/>
            <person name="Fu G."/>
            <person name="Zhang C."/>
            <person name="Sun C."/>
            <person name="Zhang X."/>
            <person name="Wu M."/>
        </authorList>
    </citation>
    <scope>NUCLEOTIDE SEQUENCE [LARGE SCALE GENOMIC DNA]</scope>
    <source>
        <strain evidence="9">CDA4</strain>
    </source>
</reference>
<dbReference type="Proteomes" id="UP000308382">
    <property type="component" value="Unassembled WGS sequence"/>
</dbReference>
<accession>A0A5R8MB36</accession>
<dbReference type="GO" id="GO:0005886">
    <property type="term" value="C:plasma membrane"/>
    <property type="evidence" value="ECO:0007669"/>
    <property type="project" value="UniProtKB-SubCell"/>
</dbReference>
<comment type="caution">
    <text evidence="8">The sequence shown here is derived from an EMBL/GenBank/DDBJ whole genome shotgun (WGS) entry which is preliminary data.</text>
</comment>
<feature type="transmembrane region" description="Helical" evidence="6">
    <location>
        <begin position="6"/>
        <end position="29"/>
    </location>
</feature>
<feature type="transmembrane region" description="Helical" evidence="6">
    <location>
        <begin position="41"/>
        <end position="60"/>
    </location>
</feature>
<evidence type="ECO:0000259" key="7">
    <source>
        <dbReference type="Pfam" id="PF13396"/>
    </source>
</evidence>
<dbReference type="EMBL" id="VBUK01000001">
    <property type="protein sequence ID" value="TLF46778.1"/>
    <property type="molecule type" value="Genomic_DNA"/>
</dbReference>
<evidence type="ECO:0000313" key="9">
    <source>
        <dbReference type="Proteomes" id="UP000308382"/>
    </source>
</evidence>
<feature type="domain" description="Cardiolipin synthase N-terminal" evidence="7">
    <location>
        <begin position="20"/>
        <end position="62"/>
    </location>
</feature>
<evidence type="ECO:0000313" key="8">
    <source>
        <dbReference type="EMBL" id="TLF46778.1"/>
    </source>
</evidence>
<dbReference type="AlphaFoldDB" id="A0A5R8MB36"/>
<keyword evidence="4 6" id="KW-1133">Transmembrane helix</keyword>
<proteinExistence type="predicted"/>
<dbReference type="Pfam" id="PF13396">
    <property type="entry name" value="PLDc_N"/>
    <property type="match status" value="1"/>
</dbReference>
<evidence type="ECO:0000256" key="5">
    <source>
        <dbReference type="ARBA" id="ARBA00023136"/>
    </source>
</evidence>
<keyword evidence="3 6" id="KW-0812">Transmembrane</keyword>
<evidence type="ECO:0000256" key="6">
    <source>
        <dbReference type="SAM" id="Phobius"/>
    </source>
</evidence>
<organism evidence="8 9">
    <name type="scientific">Maribacter aurantiacus</name>
    <dbReference type="NCBI Taxonomy" id="1882343"/>
    <lineage>
        <taxon>Bacteria</taxon>
        <taxon>Pseudomonadati</taxon>
        <taxon>Bacteroidota</taxon>
        <taxon>Flavobacteriia</taxon>
        <taxon>Flavobacteriales</taxon>
        <taxon>Flavobacteriaceae</taxon>
        <taxon>Maribacter</taxon>
    </lineage>
</organism>
<gene>
    <name evidence="8" type="ORF">FEK29_03105</name>
</gene>
<keyword evidence="9" id="KW-1185">Reference proteome</keyword>
<evidence type="ECO:0000256" key="4">
    <source>
        <dbReference type="ARBA" id="ARBA00022989"/>
    </source>
</evidence>
<keyword evidence="2" id="KW-1003">Cell membrane</keyword>
<keyword evidence="5 6" id="KW-0472">Membrane</keyword>
<evidence type="ECO:0000256" key="1">
    <source>
        <dbReference type="ARBA" id="ARBA00004651"/>
    </source>
</evidence>
<evidence type="ECO:0000256" key="2">
    <source>
        <dbReference type="ARBA" id="ARBA00022475"/>
    </source>
</evidence>
<evidence type="ECO:0000256" key="3">
    <source>
        <dbReference type="ARBA" id="ARBA00022692"/>
    </source>
</evidence>
<protein>
    <submittedName>
        <fullName evidence="8">PLDc_N domain-containing protein</fullName>
    </submittedName>
</protein>
<dbReference type="InterPro" id="IPR027379">
    <property type="entry name" value="CLS_N"/>
</dbReference>
<name>A0A5R8MB36_9FLAO</name>
<comment type="subcellular location">
    <subcellularLocation>
        <location evidence="1">Cell membrane</location>
        <topology evidence="1">Multi-pass membrane protein</topology>
    </subcellularLocation>
</comment>